<feature type="region of interest" description="Disordered" evidence="7">
    <location>
        <begin position="500"/>
        <end position="525"/>
    </location>
</feature>
<keyword evidence="4" id="KW-0963">Cytoplasm</keyword>
<dbReference type="InterPro" id="IPR031782">
    <property type="entry name" value="LIP1_N"/>
</dbReference>
<feature type="domain" description="STK11-interacting protein C-terminal PH" evidence="11">
    <location>
        <begin position="1127"/>
        <end position="1189"/>
    </location>
</feature>
<dbReference type="Pfam" id="PF25624">
    <property type="entry name" value="PH_S11IP_C"/>
    <property type="match status" value="1"/>
</dbReference>
<dbReference type="Gene3D" id="3.80.10.10">
    <property type="entry name" value="Ribonuclease Inhibitor"/>
    <property type="match status" value="1"/>
</dbReference>
<reference evidence="12" key="1">
    <citation type="journal article" date="2024" name="Gigascience">
        <title>Chromosome-level genome of the poultry shaft louse Menopon gallinae provides insight into the host-switching and adaptive evolution of parasitic lice.</title>
        <authorList>
            <person name="Xu Y."/>
            <person name="Ma L."/>
            <person name="Liu S."/>
            <person name="Liang Y."/>
            <person name="Liu Q."/>
            <person name="He Z."/>
            <person name="Tian L."/>
            <person name="Duan Y."/>
            <person name="Cai W."/>
            <person name="Li H."/>
            <person name="Song F."/>
        </authorList>
    </citation>
    <scope>NUCLEOTIDE SEQUENCE</scope>
    <source>
        <strain evidence="12">Cailab_2023a</strain>
    </source>
</reference>
<dbReference type="InterPro" id="IPR057288">
    <property type="entry name" value="PH_PLEKHM2"/>
</dbReference>
<dbReference type="PANTHER" id="PTHR15454">
    <property type="entry name" value="NISCHARIN RELATED"/>
    <property type="match status" value="1"/>
</dbReference>
<dbReference type="InterPro" id="IPR057292">
    <property type="entry name" value="PH_S11IP"/>
</dbReference>
<feature type="domain" description="PLEKHM2 PH" evidence="9">
    <location>
        <begin position="910"/>
        <end position="1034"/>
    </location>
</feature>
<evidence type="ECO:0000256" key="4">
    <source>
        <dbReference type="ARBA" id="ARBA00022490"/>
    </source>
</evidence>
<feature type="region of interest" description="Disordered" evidence="7">
    <location>
        <begin position="759"/>
        <end position="808"/>
    </location>
</feature>
<dbReference type="PANTHER" id="PTHR15454:SF69">
    <property type="entry name" value="SERINE_THREONINE-PROTEIN KINASE 11-INTERACTING PROTEIN"/>
    <property type="match status" value="1"/>
</dbReference>
<comment type="subcellular location">
    <subcellularLocation>
        <location evidence="1">Cytoplasm</location>
    </subcellularLocation>
</comment>
<evidence type="ECO:0000259" key="11">
    <source>
        <dbReference type="Pfam" id="PF25624"/>
    </source>
</evidence>
<dbReference type="Pfam" id="PF13855">
    <property type="entry name" value="LRR_8"/>
    <property type="match status" value="1"/>
</dbReference>
<evidence type="ECO:0000256" key="7">
    <source>
        <dbReference type="SAM" id="MobiDB-lite"/>
    </source>
</evidence>
<dbReference type="AlphaFoldDB" id="A0AAW2HN18"/>
<comment type="caution">
    <text evidence="12">The sequence shown here is derived from an EMBL/GenBank/DDBJ whole genome shotgun (WGS) entry which is preliminary data.</text>
</comment>
<feature type="domain" description="Serine/threonine-protein kinase 11-interacting protein PH" evidence="10">
    <location>
        <begin position="542"/>
        <end position="635"/>
    </location>
</feature>
<evidence type="ECO:0000256" key="5">
    <source>
        <dbReference type="ARBA" id="ARBA00022614"/>
    </source>
</evidence>
<evidence type="ECO:0000259" key="8">
    <source>
        <dbReference type="Pfam" id="PF15904"/>
    </source>
</evidence>
<dbReference type="Pfam" id="PF13516">
    <property type="entry name" value="LRR_6"/>
    <property type="match status" value="1"/>
</dbReference>
<evidence type="ECO:0000259" key="9">
    <source>
        <dbReference type="Pfam" id="PF23142"/>
    </source>
</evidence>
<protein>
    <recommendedName>
        <fullName evidence="3">Serine/threonine-protein kinase 11-interacting protein</fullName>
    </recommendedName>
</protein>
<accession>A0AAW2HN18</accession>
<evidence type="ECO:0000313" key="12">
    <source>
        <dbReference type="EMBL" id="KAL0271048.1"/>
    </source>
</evidence>
<dbReference type="Pfam" id="PF23142">
    <property type="entry name" value="PH_PLEKHM2"/>
    <property type="match status" value="1"/>
</dbReference>
<feature type="compositionally biased region" description="Basic and acidic residues" evidence="7">
    <location>
        <begin position="684"/>
        <end position="699"/>
    </location>
</feature>
<comment type="similarity">
    <text evidence="2">Belongs to the STK11IP family.</text>
</comment>
<feature type="compositionally biased region" description="Polar residues" evidence="7">
    <location>
        <begin position="700"/>
        <end position="712"/>
    </location>
</feature>
<dbReference type="EMBL" id="JARGDH010000004">
    <property type="protein sequence ID" value="KAL0271048.1"/>
    <property type="molecule type" value="Genomic_DNA"/>
</dbReference>
<keyword evidence="6" id="KW-0677">Repeat</keyword>
<feature type="domain" description="LKB1 serine/threonine kinase interacting protein 1 N-terminal" evidence="8">
    <location>
        <begin position="6"/>
        <end position="88"/>
    </location>
</feature>
<dbReference type="Pfam" id="PF15904">
    <property type="entry name" value="LIP1"/>
    <property type="match status" value="1"/>
</dbReference>
<dbReference type="GO" id="GO:0005737">
    <property type="term" value="C:cytoplasm"/>
    <property type="evidence" value="ECO:0007669"/>
    <property type="project" value="UniProtKB-SubCell"/>
</dbReference>
<dbReference type="Pfam" id="PF25357">
    <property type="entry name" value="PH_S11IP"/>
    <property type="match status" value="1"/>
</dbReference>
<name>A0AAW2HN18_9NEOP</name>
<organism evidence="12">
    <name type="scientific">Menopon gallinae</name>
    <name type="common">poultry shaft louse</name>
    <dbReference type="NCBI Taxonomy" id="328185"/>
    <lineage>
        <taxon>Eukaryota</taxon>
        <taxon>Metazoa</taxon>
        <taxon>Ecdysozoa</taxon>
        <taxon>Arthropoda</taxon>
        <taxon>Hexapoda</taxon>
        <taxon>Insecta</taxon>
        <taxon>Pterygota</taxon>
        <taxon>Neoptera</taxon>
        <taxon>Paraneoptera</taxon>
        <taxon>Psocodea</taxon>
        <taxon>Troctomorpha</taxon>
        <taxon>Phthiraptera</taxon>
        <taxon>Amblycera</taxon>
        <taxon>Menoponidae</taxon>
        <taxon>Menopon</taxon>
    </lineage>
</organism>
<proteinExistence type="inferred from homology"/>
<gene>
    <name evidence="12" type="ORF">PYX00_008281</name>
</gene>
<dbReference type="PROSITE" id="PS51450">
    <property type="entry name" value="LRR"/>
    <property type="match status" value="3"/>
</dbReference>
<feature type="region of interest" description="Disordered" evidence="7">
    <location>
        <begin position="684"/>
        <end position="712"/>
    </location>
</feature>
<feature type="region of interest" description="Disordered" evidence="7">
    <location>
        <begin position="335"/>
        <end position="367"/>
    </location>
</feature>
<dbReference type="SUPFAM" id="SSF52075">
    <property type="entry name" value="Outer arm dynein light chain 1"/>
    <property type="match status" value="1"/>
</dbReference>
<evidence type="ECO:0000256" key="1">
    <source>
        <dbReference type="ARBA" id="ARBA00004496"/>
    </source>
</evidence>
<evidence type="ECO:0000259" key="10">
    <source>
        <dbReference type="Pfam" id="PF25357"/>
    </source>
</evidence>
<evidence type="ECO:0000256" key="3">
    <source>
        <dbReference type="ARBA" id="ARBA00020683"/>
    </source>
</evidence>
<feature type="compositionally biased region" description="Basic and acidic residues" evidence="7">
    <location>
        <begin position="503"/>
        <end position="521"/>
    </location>
</feature>
<evidence type="ECO:0000256" key="6">
    <source>
        <dbReference type="ARBA" id="ARBA00022737"/>
    </source>
</evidence>
<dbReference type="InterPro" id="IPR001611">
    <property type="entry name" value="Leu-rich_rpt"/>
</dbReference>
<keyword evidence="5" id="KW-0433">Leucine-rich repeat</keyword>
<sequence>MPETEDISKLASILHQNGDKVLSALSKLSLNATLLQKINKEFELFLESSNDTDKFQVLPSGNTSSQVLQDLHFLYDFIQKTVGLKITNSANLSLLDNKVDISKFKSIKYLEVKKVPVKEIVGLKVIQSQLESVVCIKCLSRLEELLAECGGDNSVGFVWSELKEAVISYNNIKVLDTSIAFAPWLQVLDLSHNKLVNVQAIECLPNLKYINLSFNCLSSVPSFSKSARKKLLVLVIKNNYIEDLSGLAGLGHLTELDVSWNWVSNHECLHPLLTMSALQNLSLKGNPIYYHKGYKQNVVGYLHISASLSDFVLDGSKLSKKYKGVVGFKLCQPGRPAAPPSPEESVFYTSSVAESPSEENKGSSAKKSGKVRLAAIPNLDDGTYEEIPADISGINFKESVSMEHLIMKKKIEDARAMYGSDWLRCEAASVVQDVLGLPPSEPLSSTPLEDICLQAALNAEDNTVITKAIIENCQDPADAKVDLDSFATCTEGHPSTYYSVETQDEKTEEKSKENAELKETSPEFELIQESSEEVEDENEKVYLVSRIKKVGKNEPQAEELFLTLSEVELKEKDSNRGKEMNKWSLSSLESCVKLQSNKLQLNFDTVKRDKAERIYEMEEAEAYELYKILTEILESRTLQDMNQIAYKCVTCSSQFSKMINRRKQEENTRCPFCNSKIILEIDDHSPPEKPVEVKAKEPQTKSAHNRSSSAGVIQGISQNANKVVKCSSQSSIDNSASQSTEISKSSAASLDELVELPGTQGTKVKRSDSDIEILSNPSQSSIEVIDGPSRISGSTPRRKQSEERQVVKPLSETVPQIGNVGLTESSSSGSVTDSVCTAYENSGGSTAMTCKSDNNNVSEETKDIAKIMGRKMFETVVEETVKDNSRKAQRKTHSMDVSDGIQYSYTDFTKIDHRIKLLLYSQIFEDNNEEYSFIIRCTVFLTNSSTSFESCVVFSNKKLYILKVIGPEEGYDASKFLQKTNSLRFDLKSVKSISVLAWSQGFSIKLQDTHDKLKEFLILLKDRKRTQSLLKFLQTPDLSLPDSCHIVTDPSQKPLLAMQHLLVSGASEDSGINFFSLIHSCYVISYTGVEQIENASILTNSTDLLLFSSEPKWLCDGSEQPPQPVFSQKLSNLMSVEVANSRLYLQFMDESNEREEVWDITMMTTEGAKDITNSVNSSWEDIFSVPLQVSYTGNEA</sequence>
<evidence type="ECO:0000256" key="2">
    <source>
        <dbReference type="ARBA" id="ARBA00008771"/>
    </source>
</evidence>
<dbReference type="InterPro" id="IPR057676">
    <property type="entry name" value="PH_S11IP_C"/>
</dbReference>
<dbReference type="InterPro" id="IPR032675">
    <property type="entry name" value="LRR_dom_sf"/>
</dbReference>